<dbReference type="InterPro" id="IPR005368">
    <property type="entry name" value="UPF0175"/>
</dbReference>
<comment type="caution">
    <text evidence="1">The sequence shown here is derived from an EMBL/GenBank/DDBJ whole genome shotgun (WGS) entry which is preliminary data.</text>
</comment>
<dbReference type="Pfam" id="PF03683">
    <property type="entry name" value="UPF0175"/>
    <property type="match status" value="1"/>
</dbReference>
<keyword evidence="2" id="KW-1185">Reference proteome</keyword>
<dbReference type="EMBL" id="JACHIP010000004">
    <property type="protein sequence ID" value="MBB5058302.1"/>
    <property type="molecule type" value="Genomic_DNA"/>
</dbReference>
<dbReference type="RefSeq" id="WP_184217868.1">
    <property type="nucleotide sequence ID" value="NZ_JACHIP010000004.1"/>
</dbReference>
<sequence>MEITVQLPDDLMLQPNAERTALEALAIESYRSGALSHFQLSKLLGLSRFETDGFLKKHEVEEFAYGVDDLACDLMSISAMPPFQRKSS</sequence>
<name>A0A7W7ZEH8_9BACT</name>
<protein>
    <submittedName>
        <fullName evidence="1">Putative HTH domain antitoxin</fullName>
    </submittedName>
</protein>
<evidence type="ECO:0000313" key="1">
    <source>
        <dbReference type="EMBL" id="MBB5058302.1"/>
    </source>
</evidence>
<reference evidence="1 2" key="1">
    <citation type="submission" date="2020-08" db="EMBL/GenBank/DDBJ databases">
        <title>Genomic Encyclopedia of Type Strains, Phase IV (KMG-V): Genome sequencing to study the core and pangenomes of soil and plant-associated prokaryotes.</title>
        <authorList>
            <person name="Whitman W."/>
        </authorList>
    </citation>
    <scope>NUCLEOTIDE SEQUENCE [LARGE SCALE GENOMIC DNA]</scope>
    <source>
        <strain evidence="1 2">M8UP14</strain>
    </source>
</reference>
<dbReference type="AlphaFoldDB" id="A0A7W7ZEH8"/>
<organism evidence="1 2">
    <name type="scientific">Granulicella aggregans</name>
    <dbReference type="NCBI Taxonomy" id="474949"/>
    <lineage>
        <taxon>Bacteria</taxon>
        <taxon>Pseudomonadati</taxon>
        <taxon>Acidobacteriota</taxon>
        <taxon>Terriglobia</taxon>
        <taxon>Terriglobales</taxon>
        <taxon>Acidobacteriaceae</taxon>
        <taxon>Granulicella</taxon>
    </lineage>
</organism>
<evidence type="ECO:0000313" key="2">
    <source>
        <dbReference type="Proteomes" id="UP000540989"/>
    </source>
</evidence>
<proteinExistence type="predicted"/>
<gene>
    <name evidence="1" type="ORF">HDF16_003016</name>
</gene>
<accession>A0A7W7ZEH8</accession>
<dbReference type="Proteomes" id="UP000540989">
    <property type="component" value="Unassembled WGS sequence"/>
</dbReference>